<organism evidence="24">
    <name type="scientific">freshwater metagenome</name>
    <dbReference type="NCBI Taxonomy" id="449393"/>
    <lineage>
        <taxon>unclassified sequences</taxon>
        <taxon>metagenomes</taxon>
        <taxon>ecological metagenomes</taxon>
    </lineage>
</organism>
<dbReference type="InterPro" id="IPR036097">
    <property type="entry name" value="HisK_dim/P_sf"/>
</dbReference>
<keyword evidence="21" id="KW-0472">Membrane</keyword>
<name>A0A6J7HPL6_9ZZZZ</name>
<dbReference type="PROSITE" id="PS50109">
    <property type="entry name" value="HIS_KIN"/>
    <property type="match status" value="1"/>
</dbReference>
<dbReference type="InterPro" id="IPR036890">
    <property type="entry name" value="HATPase_C_sf"/>
</dbReference>
<dbReference type="PANTHER" id="PTHR44936:SF9">
    <property type="entry name" value="SENSOR PROTEIN CREC"/>
    <property type="match status" value="1"/>
</dbReference>
<dbReference type="InterPro" id="IPR003660">
    <property type="entry name" value="HAMP_dom"/>
</dbReference>
<dbReference type="GO" id="GO:0005524">
    <property type="term" value="F:ATP binding"/>
    <property type="evidence" value="ECO:0007669"/>
    <property type="project" value="UniProtKB-KW"/>
</dbReference>
<sequence length="474" mass="49829">MSSTKIAPYEAVEETHRRRLRVSIVTRTVLMTSIVAAIVVIVAAIVSYPMVSSSARSQAQGTLGRLADLTAAALDRAPQDRRRDELLPRDLTAALLAEQVRGYYVVPGGPSAPGMSAAETEALNRGVSISSSGETPQGAVLIEGRALKGGSAVVLEQPVSVVGGSAMAVLYRFAIALVIGLLIAIPIGYFVARRMTRPLRAARDAANEMAGGSRDVRLAPEGPSEIADIAVSLNHLSAALAISEGRQREFLLSVSHELRTPLTAVKGYAEALADGVVAPDDVARTGATMGAEAERLDRLVKDLLDLARLGAVTFRMHPIATDLVEIGNEAAAVWADRCSRESVRFVPELNSEDLPLTTDPMRVRQIVDNLVENALRVSPAGSVIVLAVRREPGWAVVEVRDSGPGLTADDLSVAFEPGVLHERYRGVRPVGTGLGLAMVGRLAAGLGGYAAVGTAPEGGACFTVRLPPDPPFPA</sequence>
<evidence type="ECO:0000256" key="5">
    <source>
        <dbReference type="ARBA" id="ARBA00012438"/>
    </source>
</evidence>
<evidence type="ECO:0000256" key="13">
    <source>
        <dbReference type="ARBA" id="ARBA00022842"/>
    </source>
</evidence>
<feature type="domain" description="HAMP" evidence="23">
    <location>
        <begin position="193"/>
        <end position="245"/>
    </location>
</feature>
<dbReference type="SUPFAM" id="SSF55874">
    <property type="entry name" value="ATPase domain of HSP90 chaperone/DNA topoisomerase II/histidine kinase"/>
    <property type="match status" value="1"/>
</dbReference>
<dbReference type="GO" id="GO:0005886">
    <property type="term" value="C:plasma membrane"/>
    <property type="evidence" value="ECO:0007669"/>
    <property type="project" value="UniProtKB-SubCell"/>
</dbReference>
<feature type="domain" description="Histidine kinase" evidence="22">
    <location>
        <begin position="253"/>
        <end position="470"/>
    </location>
</feature>
<dbReference type="EMBL" id="CAFBNB010000038">
    <property type="protein sequence ID" value="CAB4922961.1"/>
    <property type="molecule type" value="Genomic_DNA"/>
</dbReference>
<evidence type="ECO:0000256" key="7">
    <source>
        <dbReference type="ARBA" id="ARBA00022553"/>
    </source>
</evidence>
<keyword evidence="21" id="KW-0812">Transmembrane</keyword>
<evidence type="ECO:0000256" key="9">
    <source>
        <dbReference type="ARBA" id="ARBA00022741"/>
    </source>
</evidence>
<keyword evidence="9" id="KW-0547">Nucleotide-binding</keyword>
<dbReference type="FunFam" id="1.10.287.130:FF:000001">
    <property type="entry name" value="Two-component sensor histidine kinase"/>
    <property type="match status" value="1"/>
</dbReference>
<dbReference type="InterPro" id="IPR050980">
    <property type="entry name" value="2C_sensor_his_kinase"/>
</dbReference>
<evidence type="ECO:0000256" key="21">
    <source>
        <dbReference type="SAM" id="Phobius"/>
    </source>
</evidence>
<protein>
    <recommendedName>
        <fullName evidence="19">Signal transduction histidine-protein kinase/phosphatase MprB</fullName>
        <ecNumber evidence="5">2.7.13.3</ecNumber>
    </recommendedName>
    <alternativeName>
        <fullName evidence="20">Mycobacterial persistence regulator B</fullName>
    </alternativeName>
</protein>
<evidence type="ECO:0000256" key="11">
    <source>
        <dbReference type="ARBA" id="ARBA00022801"/>
    </source>
</evidence>
<comment type="catalytic activity">
    <reaction evidence="1">
        <text>ATP + protein L-histidine = ADP + protein N-phospho-L-histidine.</text>
        <dbReference type="EC" id="2.7.13.3"/>
    </reaction>
</comment>
<keyword evidence="16" id="KW-0346">Stress response</keyword>
<dbReference type="GO" id="GO:0000155">
    <property type="term" value="F:phosphorelay sensor kinase activity"/>
    <property type="evidence" value="ECO:0007669"/>
    <property type="project" value="InterPro"/>
</dbReference>
<dbReference type="SMART" id="SM00304">
    <property type="entry name" value="HAMP"/>
    <property type="match status" value="2"/>
</dbReference>
<dbReference type="InterPro" id="IPR005467">
    <property type="entry name" value="His_kinase_dom"/>
</dbReference>
<dbReference type="SUPFAM" id="SSF47384">
    <property type="entry name" value="Homodimeric domain of signal transducing histidine kinase"/>
    <property type="match status" value="1"/>
</dbReference>
<keyword evidence="21" id="KW-1133">Transmembrane helix</keyword>
<keyword evidence="17" id="KW-0843">Virulence</keyword>
<reference evidence="24" key="1">
    <citation type="submission" date="2020-05" db="EMBL/GenBank/DDBJ databases">
        <authorList>
            <person name="Chiriac C."/>
            <person name="Salcher M."/>
            <person name="Ghai R."/>
            <person name="Kavagutti S V."/>
        </authorList>
    </citation>
    <scope>NUCLEOTIDE SEQUENCE</scope>
</reference>
<dbReference type="SMART" id="SM00387">
    <property type="entry name" value="HATPase_c"/>
    <property type="match status" value="1"/>
</dbReference>
<keyword evidence="8" id="KW-0808">Transferase</keyword>
<accession>A0A6J7HPL6</accession>
<comment type="cofactor">
    <cofactor evidence="2">
        <name>Mn(2+)</name>
        <dbReference type="ChEBI" id="CHEBI:29035"/>
    </cofactor>
</comment>
<keyword evidence="7" id="KW-0597">Phosphoprotein</keyword>
<keyword evidence="13" id="KW-0460">Magnesium</keyword>
<dbReference type="Gene3D" id="1.10.287.130">
    <property type="match status" value="1"/>
</dbReference>
<dbReference type="Pfam" id="PF00512">
    <property type="entry name" value="HisKA"/>
    <property type="match status" value="1"/>
</dbReference>
<comment type="subcellular location">
    <subcellularLocation>
        <location evidence="4">Cell membrane</location>
        <topology evidence="4">Multi-pass membrane protein</topology>
    </subcellularLocation>
</comment>
<evidence type="ECO:0000256" key="3">
    <source>
        <dbReference type="ARBA" id="ARBA00001946"/>
    </source>
</evidence>
<keyword evidence="11" id="KW-0378">Hydrolase</keyword>
<keyword evidence="18" id="KW-0464">Manganese</keyword>
<evidence type="ECO:0000256" key="10">
    <source>
        <dbReference type="ARBA" id="ARBA00022777"/>
    </source>
</evidence>
<evidence type="ECO:0000256" key="4">
    <source>
        <dbReference type="ARBA" id="ARBA00004651"/>
    </source>
</evidence>
<dbReference type="CDD" id="cd00075">
    <property type="entry name" value="HATPase"/>
    <property type="match status" value="1"/>
</dbReference>
<feature type="transmembrane region" description="Helical" evidence="21">
    <location>
        <begin position="169"/>
        <end position="192"/>
    </location>
</feature>
<gene>
    <name evidence="24" type="ORF">UFOPK3720_00323</name>
</gene>
<dbReference type="Gene3D" id="6.10.340.10">
    <property type="match status" value="1"/>
</dbReference>
<evidence type="ECO:0000313" key="24">
    <source>
        <dbReference type="EMBL" id="CAB4922961.1"/>
    </source>
</evidence>
<evidence type="ECO:0000256" key="12">
    <source>
        <dbReference type="ARBA" id="ARBA00022840"/>
    </source>
</evidence>
<evidence type="ECO:0000256" key="8">
    <source>
        <dbReference type="ARBA" id="ARBA00022679"/>
    </source>
</evidence>
<dbReference type="Pfam" id="PF02518">
    <property type="entry name" value="HATPase_c"/>
    <property type="match status" value="1"/>
</dbReference>
<evidence type="ECO:0000256" key="2">
    <source>
        <dbReference type="ARBA" id="ARBA00001936"/>
    </source>
</evidence>
<comment type="cofactor">
    <cofactor evidence="3">
        <name>Mg(2+)</name>
        <dbReference type="ChEBI" id="CHEBI:18420"/>
    </cofactor>
</comment>
<dbReference type="PRINTS" id="PR00344">
    <property type="entry name" value="BCTRLSENSOR"/>
</dbReference>
<dbReference type="PROSITE" id="PS50885">
    <property type="entry name" value="HAMP"/>
    <property type="match status" value="1"/>
</dbReference>
<dbReference type="InterPro" id="IPR003594">
    <property type="entry name" value="HATPase_dom"/>
</dbReference>
<keyword evidence="15" id="KW-0902">Two-component regulatory system</keyword>
<keyword evidence="10" id="KW-0418">Kinase</keyword>
<evidence type="ECO:0000256" key="20">
    <source>
        <dbReference type="ARBA" id="ARBA00041776"/>
    </source>
</evidence>
<evidence type="ECO:0000256" key="1">
    <source>
        <dbReference type="ARBA" id="ARBA00000085"/>
    </source>
</evidence>
<evidence type="ECO:0000259" key="23">
    <source>
        <dbReference type="PROSITE" id="PS50885"/>
    </source>
</evidence>
<dbReference type="PANTHER" id="PTHR44936">
    <property type="entry name" value="SENSOR PROTEIN CREC"/>
    <property type="match status" value="1"/>
</dbReference>
<keyword evidence="12" id="KW-0067">ATP-binding</keyword>
<proteinExistence type="predicted"/>
<dbReference type="InterPro" id="IPR003661">
    <property type="entry name" value="HisK_dim/P_dom"/>
</dbReference>
<dbReference type="SMART" id="SM00388">
    <property type="entry name" value="HisKA"/>
    <property type="match status" value="1"/>
</dbReference>
<dbReference type="CDD" id="cd00082">
    <property type="entry name" value="HisKA"/>
    <property type="match status" value="1"/>
</dbReference>
<evidence type="ECO:0000256" key="19">
    <source>
        <dbReference type="ARBA" id="ARBA00040454"/>
    </source>
</evidence>
<evidence type="ECO:0000256" key="15">
    <source>
        <dbReference type="ARBA" id="ARBA00023012"/>
    </source>
</evidence>
<dbReference type="SUPFAM" id="SSF158472">
    <property type="entry name" value="HAMP domain-like"/>
    <property type="match status" value="1"/>
</dbReference>
<dbReference type="AlphaFoldDB" id="A0A6J7HPL6"/>
<feature type="transmembrane region" description="Helical" evidence="21">
    <location>
        <begin position="24"/>
        <end position="48"/>
    </location>
</feature>
<dbReference type="EC" id="2.7.13.3" evidence="5"/>
<evidence type="ECO:0000256" key="16">
    <source>
        <dbReference type="ARBA" id="ARBA00023016"/>
    </source>
</evidence>
<keyword evidence="6" id="KW-1003">Cell membrane</keyword>
<dbReference type="Gene3D" id="3.30.565.10">
    <property type="entry name" value="Histidine kinase-like ATPase, C-terminal domain"/>
    <property type="match status" value="1"/>
</dbReference>
<dbReference type="InterPro" id="IPR004358">
    <property type="entry name" value="Sig_transdc_His_kin-like_C"/>
</dbReference>
<evidence type="ECO:0000256" key="6">
    <source>
        <dbReference type="ARBA" id="ARBA00022475"/>
    </source>
</evidence>
<evidence type="ECO:0000256" key="14">
    <source>
        <dbReference type="ARBA" id="ARBA00022912"/>
    </source>
</evidence>
<evidence type="ECO:0000256" key="17">
    <source>
        <dbReference type="ARBA" id="ARBA00023026"/>
    </source>
</evidence>
<dbReference type="Pfam" id="PF00672">
    <property type="entry name" value="HAMP"/>
    <property type="match status" value="1"/>
</dbReference>
<keyword evidence="14" id="KW-0904">Protein phosphatase</keyword>
<dbReference type="CDD" id="cd06225">
    <property type="entry name" value="HAMP"/>
    <property type="match status" value="1"/>
</dbReference>
<dbReference type="GO" id="GO:0004721">
    <property type="term" value="F:phosphoprotein phosphatase activity"/>
    <property type="evidence" value="ECO:0007669"/>
    <property type="project" value="UniProtKB-KW"/>
</dbReference>
<evidence type="ECO:0000259" key="22">
    <source>
        <dbReference type="PROSITE" id="PS50109"/>
    </source>
</evidence>
<evidence type="ECO:0000256" key="18">
    <source>
        <dbReference type="ARBA" id="ARBA00023211"/>
    </source>
</evidence>